<evidence type="ECO:0000313" key="4">
    <source>
        <dbReference type="Proteomes" id="UP000231987"/>
    </source>
</evidence>
<dbReference type="PANTHER" id="PTHR38457:SF1">
    <property type="entry name" value="REGULATOR ABRB-RELATED"/>
    <property type="match status" value="1"/>
</dbReference>
<feature type="transmembrane region" description="Helical" evidence="2">
    <location>
        <begin position="91"/>
        <end position="113"/>
    </location>
</feature>
<name>A0A2J0YUT3_RHIML</name>
<dbReference type="PANTHER" id="PTHR38457">
    <property type="entry name" value="REGULATOR ABRB-RELATED"/>
    <property type="match status" value="1"/>
</dbReference>
<keyword evidence="2" id="KW-1133">Transmembrane helix</keyword>
<dbReference type="GO" id="GO:0010468">
    <property type="term" value="P:regulation of gene expression"/>
    <property type="evidence" value="ECO:0007669"/>
    <property type="project" value="InterPro"/>
</dbReference>
<feature type="transmembrane region" description="Helical" evidence="2">
    <location>
        <begin position="151"/>
        <end position="172"/>
    </location>
</feature>
<dbReference type="Pfam" id="PF05145">
    <property type="entry name" value="AbrB"/>
    <property type="match status" value="1"/>
</dbReference>
<evidence type="ECO:0008006" key="5">
    <source>
        <dbReference type="Google" id="ProtNLM"/>
    </source>
</evidence>
<keyword evidence="2" id="KW-0472">Membrane</keyword>
<accession>A0A2J0YUT3</accession>
<dbReference type="Proteomes" id="UP000231987">
    <property type="component" value="Unassembled WGS sequence"/>
</dbReference>
<evidence type="ECO:0000256" key="2">
    <source>
        <dbReference type="SAM" id="Phobius"/>
    </source>
</evidence>
<dbReference type="InterPro" id="IPR007820">
    <property type="entry name" value="AbrB_fam"/>
</dbReference>
<feature type="compositionally biased region" description="Basic and acidic residues" evidence="1">
    <location>
        <begin position="1"/>
        <end position="10"/>
    </location>
</feature>
<proteinExistence type="predicted"/>
<dbReference type="AlphaFoldDB" id="A0A2J0YUT3"/>
<evidence type="ECO:0000313" key="3">
    <source>
        <dbReference type="EMBL" id="PJR10716.1"/>
    </source>
</evidence>
<keyword evidence="2" id="KW-0812">Transmembrane</keyword>
<protein>
    <recommendedName>
        <fullName evidence="5">AbrB family transcriptional regulator</fullName>
    </recommendedName>
</protein>
<evidence type="ECO:0000256" key="1">
    <source>
        <dbReference type="SAM" id="MobiDB-lite"/>
    </source>
</evidence>
<feature type="region of interest" description="Disordered" evidence="1">
    <location>
        <begin position="1"/>
        <end position="27"/>
    </location>
</feature>
<dbReference type="EMBL" id="NJGD01000021">
    <property type="protein sequence ID" value="PJR10716.1"/>
    <property type="molecule type" value="Genomic_DNA"/>
</dbReference>
<organism evidence="3 4">
    <name type="scientific">Rhizobium meliloti</name>
    <name type="common">Ensifer meliloti</name>
    <name type="synonym">Sinorhizobium meliloti</name>
    <dbReference type="NCBI Taxonomy" id="382"/>
    <lineage>
        <taxon>Bacteria</taxon>
        <taxon>Pseudomonadati</taxon>
        <taxon>Pseudomonadota</taxon>
        <taxon>Alphaproteobacteria</taxon>
        <taxon>Hyphomicrobiales</taxon>
        <taxon>Rhizobiaceae</taxon>
        <taxon>Sinorhizobium/Ensifer group</taxon>
        <taxon>Sinorhizobium</taxon>
    </lineage>
</organism>
<comment type="caution">
    <text evidence="3">The sequence shown here is derived from an EMBL/GenBank/DDBJ whole genome shotgun (WGS) entry which is preliminary data.</text>
</comment>
<dbReference type="GO" id="GO:0016020">
    <property type="term" value="C:membrane"/>
    <property type="evidence" value="ECO:0007669"/>
    <property type="project" value="InterPro"/>
</dbReference>
<reference evidence="3 4" key="1">
    <citation type="submission" date="2017-06" db="EMBL/GenBank/DDBJ databases">
        <title>Ensifer strains isolated from leguminous trees and herbs display diverse denitrification phenotypes with some acting as strong N2O sinks.</title>
        <authorList>
            <person name="Woliy K."/>
            <person name="Mania D."/>
            <person name="Bakken L.R."/>
            <person name="Frostegard A."/>
        </authorList>
    </citation>
    <scope>NUCLEOTIDE SEQUENCE [LARGE SCALE GENOMIC DNA]</scope>
    <source>
        <strain evidence="3 4">AC50a</strain>
    </source>
</reference>
<sequence length="174" mass="18378">MKPSKLKPDGAPHPPRSHLATRTSRSDRGWSSCRAAAQSDILTLRIGGHFNLAATTQFELPTAARAAAQVVIGATIGCRFAFVPPRKITEVIGLSFGSTILLLAGTLTFASILSCLTGDRFASLALAYSPGGVAEMSVIALSLGVEVPFVVLHHIVRLFLIVAGAGAVFRWVKR</sequence>
<gene>
    <name evidence="3" type="ORF">CEJ86_28385</name>
</gene>